<protein>
    <recommendedName>
        <fullName evidence="4">Tetratricopeptide repeat protein</fullName>
    </recommendedName>
</protein>
<proteinExistence type="predicted"/>
<dbReference type="RefSeq" id="WP_212527290.1">
    <property type="nucleotide sequence ID" value="NZ_JAGSOG010000016.1"/>
</dbReference>
<name>A0A941EKW8_9ACTN</name>
<gene>
    <name evidence="2" type="ORF">KDL01_05805</name>
</gene>
<feature type="region of interest" description="Disordered" evidence="1">
    <location>
        <begin position="538"/>
        <end position="572"/>
    </location>
</feature>
<accession>A0A941EKW8</accession>
<dbReference type="EMBL" id="JAGSOG010000016">
    <property type="protein sequence ID" value="MBR7832765.1"/>
    <property type="molecule type" value="Genomic_DNA"/>
</dbReference>
<organism evidence="2 3">
    <name type="scientific">Actinospica durhamensis</name>
    <dbReference type="NCBI Taxonomy" id="1508375"/>
    <lineage>
        <taxon>Bacteria</taxon>
        <taxon>Bacillati</taxon>
        <taxon>Actinomycetota</taxon>
        <taxon>Actinomycetes</taxon>
        <taxon>Catenulisporales</taxon>
        <taxon>Actinospicaceae</taxon>
        <taxon>Actinospica</taxon>
    </lineage>
</organism>
<dbReference type="AlphaFoldDB" id="A0A941EKW8"/>
<dbReference type="Gene3D" id="1.25.40.10">
    <property type="entry name" value="Tetratricopeptide repeat domain"/>
    <property type="match status" value="2"/>
</dbReference>
<comment type="caution">
    <text evidence="2">The sequence shown here is derived from an EMBL/GenBank/DDBJ whole genome shotgun (WGS) entry which is preliminary data.</text>
</comment>
<evidence type="ECO:0000313" key="2">
    <source>
        <dbReference type="EMBL" id="MBR7832765.1"/>
    </source>
</evidence>
<dbReference type="InterPro" id="IPR011990">
    <property type="entry name" value="TPR-like_helical_dom_sf"/>
</dbReference>
<keyword evidence="3" id="KW-1185">Reference proteome</keyword>
<evidence type="ECO:0008006" key="4">
    <source>
        <dbReference type="Google" id="ProtNLM"/>
    </source>
</evidence>
<feature type="compositionally biased region" description="Basic and acidic residues" evidence="1">
    <location>
        <begin position="563"/>
        <end position="572"/>
    </location>
</feature>
<dbReference type="Proteomes" id="UP000675781">
    <property type="component" value="Unassembled WGS sequence"/>
</dbReference>
<reference evidence="2" key="1">
    <citation type="submission" date="2021-04" db="EMBL/GenBank/DDBJ databases">
        <title>Genome based classification of Actinospica acidithermotolerans sp. nov., an actinobacterium isolated from an Indonesian hot spring.</title>
        <authorList>
            <person name="Kusuma A.B."/>
            <person name="Putra K.E."/>
            <person name="Nafisah S."/>
            <person name="Loh J."/>
            <person name="Nouioui I."/>
            <person name="Goodfellow M."/>
        </authorList>
    </citation>
    <scope>NUCLEOTIDE SEQUENCE</scope>
    <source>
        <strain evidence="2">CSCA 57</strain>
    </source>
</reference>
<evidence type="ECO:0000313" key="3">
    <source>
        <dbReference type="Proteomes" id="UP000675781"/>
    </source>
</evidence>
<dbReference type="SMART" id="SM00028">
    <property type="entry name" value="TPR"/>
    <property type="match status" value="4"/>
</dbReference>
<sequence>MSEPDDSWSEPEIRQALGRLREEPHGAARSARTEELVAAAERGEYDRTLVRALFELLSAYEYGAESRKAPVLYNRILTLYTDRPELFDERAEHRVFWCSKWVTSSLLAIPDVPLGAVEGWIAQMQERFLAADKPLQAVRTSRYKLAAHTGIGMDLAYELWATRPRDEFSDCEACEARDRGRHWAGRGDDARALREWAPVLEGGLSCAEEPASTIALALVPLVRAGRAQEAASLHRAGYRATRGKVSMDDAVARHLEFLALTGNSARGLELLAENRYRFDSTATAETRLSFLRGVRILLARLTAEGNGRAPVPAPDGREATAAELLAEVTAQTEELARRFDARNGTDYQSTQLQGWCALEPLTARPLELGLRAKPLPVPPPPAVAAAAAVPEDFSTLLAEARAALRDGRPENRALWAAVAERVREEDLDDVLRAELAGRGGFALLEARRWEQAEEPLRRSARLFEQAGEPGRAAAVHARAAWCVFQRQADAGEVSWDELDAILASADALLAADAITGEDYCVVKHCRASAAWRLLGVFPDDDEDGDEPSNPAEADAAETAGRPEAPEPDERSLRRFEQEVAELARAAAEHDLPQRMATALSMTAAAAEAEGRLEEALKFTLDAVALVERAERTWALPQLYARQGHLLNRLRRLDEAATSLHRAVTLAAEWPDPDFNDASALMELAWNRLEADDAATAAGHLTVAATRFDRARRPRSAVMARCMLGQALTRLKRLPDAIAVYESILDDEAETLLEPGERAQLRLDLGRALRRSGEFRQAAEVFLWLADFLEDWPEQSVRTMVVCELASALFGSEVLDQAEATMAKAWELHALAPHPGAVCAMLRTAAGSAMDAEDAAAALAHLDRADAVVAAAEESPGEFLRWPELGQTADLRTQILSAVERYDEALAATEAAAQSWERGGSRTVDAWAESIRIAAVIEGYRLGRRAEALARLTPAVERARLAGRSHAVEILTELANSLREG</sequence>
<evidence type="ECO:0000256" key="1">
    <source>
        <dbReference type="SAM" id="MobiDB-lite"/>
    </source>
</evidence>
<dbReference type="SUPFAM" id="SSF48452">
    <property type="entry name" value="TPR-like"/>
    <property type="match status" value="1"/>
</dbReference>
<dbReference type="InterPro" id="IPR019734">
    <property type="entry name" value="TPR_rpt"/>
</dbReference>